<dbReference type="EMBL" id="ABJB010715272">
    <property type="status" value="NOT_ANNOTATED_CDS"/>
    <property type="molecule type" value="Genomic_DNA"/>
</dbReference>
<proteinExistence type="predicted"/>
<evidence type="ECO:0000256" key="1">
    <source>
        <dbReference type="SAM" id="MobiDB-lite"/>
    </source>
</evidence>
<dbReference type="HOGENOM" id="CLU_2707558_0_0_1"/>
<gene>
    <name evidence="2" type="ORF">IscW_ISCW014895</name>
</gene>
<protein>
    <submittedName>
        <fullName evidence="2 3">Uncharacterized protein</fullName>
    </submittedName>
</protein>
<dbReference type="VEuPathDB" id="VectorBase:ISCW014895"/>
<dbReference type="EMBL" id="DS956171">
    <property type="protein sequence ID" value="EEC19192.1"/>
    <property type="molecule type" value="Genomic_DNA"/>
</dbReference>
<evidence type="ECO:0000313" key="2">
    <source>
        <dbReference type="EMBL" id="EEC19192.1"/>
    </source>
</evidence>
<dbReference type="InParanoid" id="B7QK20"/>
<dbReference type="EMBL" id="ABJB010349933">
    <property type="status" value="NOT_ANNOTATED_CDS"/>
    <property type="molecule type" value="Genomic_DNA"/>
</dbReference>
<reference evidence="2 4" key="1">
    <citation type="submission" date="2008-03" db="EMBL/GenBank/DDBJ databases">
        <title>Annotation of Ixodes scapularis.</title>
        <authorList>
            <consortium name="Ixodes scapularis Genome Project Consortium"/>
            <person name="Caler E."/>
            <person name="Hannick L.I."/>
            <person name="Bidwell S."/>
            <person name="Joardar V."/>
            <person name="Thiagarajan M."/>
            <person name="Amedeo P."/>
            <person name="Galinsky K.J."/>
            <person name="Schobel S."/>
            <person name="Inman J."/>
            <person name="Hostetler J."/>
            <person name="Miller J."/>
            <person name="Hammond M."/>
            <person name="Megy K."/>
            <person name="Lawson D."/>
            <person name="Kodira C."/>
            <person name="Sutton G."/>
            <person name="Meyer J."/>
            <person name="Hill C.A."/>
            <person name="Birren B."/>
            <person name="Nene V."/>
            <person name="Collins F."/>
            <person name="Alarcon-Chaidez F."/>
            <person name="Wikel S."/>
            <person name="Strausberg R."/>
        </authorList>
    </citation>
    <scope>NUCLEOTIDE SEQUENCE [LARGE SCALE GENOMIC DNA]</scope>
    <source>
        <strain evidence="4">Wikel</strain>
        <strain evidence="2">Wikel colony</strain>
    </source>
</reference>
<evidence type="ECO:0000313" key="4">
    <source>
        <dbReference type="Proteomes" id="UP000001555"/>
    </source>
</evidence>
<evidence type="ECO:0000313" key="3">
    <source>
        <dbReference type="EnsemblMetazoa" id="ISCW014895-PA"/>
    </source>
</evidence>
<name>B7QK20_IXOSC</name>
<dbReference type="PaxDb" id="6945-B7QK20"/>
<feature type="compositionally biased region" description="Basic and acidic residues" evidence="1">
    <location>
        <begin position="20"/>
        <end position="33"/>
    </location>
</feature>
<feature type="region of interest" description="Disordered" evidence="1">
    <location>
        <begin position="17"/>
        <end position="51"/>
    </location>
</feature>
<dbReference type="Proteomes" id="UP000001555">
    <property type="component" value="Unassembled WGS sequence"/>
</dbReference>
<dbReference type="EnsemblMetazoa" id="ISCW014895-RA">
    <property type="protein sequence ID" value="ISCW014895-PA"/>
    <property type="gene ID" value="ISCW014895"/>
</dbReference>
<keyword evidence="4" id="KW-1185">Reference proteome</keyword>
<accession>B7QK20</accession>
<reference evidence="3" key="2">
    <citation type="submission" date="2020-05" db="UniProtKB">
        <authorList>
            <consortium name="EnsemblMetazoa"/>
        </authorList>
    </citation>
    <scope>IDENTIFICATION</scope>
    <source>
        <strain evidence="3">wikel</strain>
    </source>
</reference>
<organism>
    <name type="scientific">Ixodes scapularis</name>
    <name type="common">Black-legged tick</name>
    <name type="synonym">Deer tick</name>
    <dbReference type="NCBI Taxonomy" id="6945"/>
    <lineage>
        <taxon>Eukaryota</taxon>
        <taxon>Metazoa</taxon>
        <taxon>Ecdysozoa</taxon>
        <taxon>Arthropoda</taxon>
        <taxon>Chelicerata</taxon>
        <taxon>Arachnida</taxon>
        <taxon>Acari</taxon>
        <taxon>Parasitiformes</taxon>
        <taxon>Ixodida</taxon>
        <taxon>Ixodoidea</taxon>
        <taxon>Ixodidae</taxon>
        <taxon>Ixodinae</taxon>
        <taxon>Ixodes</taxon>
    </lineage>
</organism>
<sequence length="73" mass="8033">MCPSCPLTAGFPFPVFNPGVRREGERGRERKGSAGDADVTEALHAGSSETSRERVVTQFCRHFHREVGTIDQT</sequence>
<dbReference type="AlphaFoldDB" id="B7QK20"/>
<dbReference type="VEuPathDB" id="VectorBase:ISCI014895"/>